<dbReference type="HOGENOM" id="CLU_1782868_0_0_5"/>
<accession>A0A011U8D9</accession>
<reference evidence="1 2" key="1">
    <citation type="submission" date="2014-02" db="EMBL/GenBank/DDBJ databases">
        <title>Aquamicrobium defluvii Genome sequencing.</title>
        <authorList>
            <person name="Wang X."/>
        </authorList>
    </citation>
    <scope>NUCLEOTIDE SEQUENCE [LARGE SCALE GENOMIC DNA]</scope>
    <source>
        <strain evidence="1 2">W13Z1</strain>
    </source>
</reference>
<dbReference type="AlphaFoldDB" id="A0A011U8D9"/>
<dbReference type="EMBL" id="JENY01000032">
    <property type="protein sequence ID" value="EXL02361.1"/>
    <property type="molecule type" value="Genomic_DNA"/>
</dbReference>
<dbReference type="PATRIC" id="fig|69279.3.peg.4109"/>
<gene>
    <name evidence="1" type="ORF">BG36_15240</name>
</gene>
<organism evidence="1 2">
    <name type="scientific">Aquamicrobium defluvii</name>
    <dbReference type="NCBI Taxonomy" id="69279"/>
    <lineage>
        <taxon>Bacteria</taxon>
        <taxon>Pseudomonadati</taxon>
        <taxon>Pseudomonadota</taxon>
        <taxon>Alphaproteobacteria</taxon>
        <taxon>Hyphomicrobiales</taxon>
        <taxon>Phyllobacteriaceae</taxon>
        <taxon>Aquamicrobium</taxon>
    </lineage>
</organism>
<comment type="caution">
    <text evidence="1">The sequence shown here is derived from an EMBL/GenBank/DDBJ whole genome shotgun (WGS) entry which is preliminary data.</text>
</comment>
<name>A0A011U8D9_9HYPH</name>
<evidence type="ECO:0000313" key="1">
    <source>
        <dbReference type="EMBL" id="EXL02361.1"/>
    </source>
</evidence>
<protein>
    <submittedName>
        <fullName evidence="1">Uncharacterized protein</fullName>
    </submittedName>
</protein>
<dbReference type="STRING" id="69279.BG36_15240"/>
<evidence type="ECO:0000313" key="2">
    <source>
        <dbReference type="Proteomes" id="UP000019849"/>
    </source>
</evidence>
<sequence>MPLERTDLQFAEPGGVSPEGLKDLSALMAASGGRCRTGFHKAEHRIHAERMSVEQMVLRFRDAPRTGCHYRSGSRGSAGNGRQNVFEQFPCRFSVGPIFMSSGVGRFRHFATVFGLMPSSRLSYASEAWDRVVAALTACVVVALP</sequence>
<dbReference type="Proteomes" id="UP000019849">
    <property type="component" value="Unassembled WGS sequence"/>
</dbReference>
<proteinExistence type="predicted"/>